<dbReference type="Proteomes" id="UP001606305">
    <property type="component" value="Unassembled WGS sequence"/>
</dbReference>
<dbReference type="Gene3D" id="1.10.3090.10">
    <property type="entry name" value="cca-adding enzyme, domain 2"/>
    <property type="match status" value="1"/>
</dbReference>
<gene>
    <name evidence="2" type="ORF">ACG00X_02730</name>
</gene>
<dbReference type="EMBL" id="JBIGIA010000002">
    <property type="protein sequence ID" value="MFG6455738.1"/>
    <property type="molecule type" value="Genomic_DNA"/>
</dbReference>
<dbReference type="PANTHER" id="PTHR47545">
    <property type="entry name" value="MULTIFUNCTIONAL CCA PROTEIN"/>
    <property type="match status" value="1"/>
</dbReference>
<sequence length="280" mass="30665">MKTLADTDLCGLLRTCGADDAAPAARVRQLAPPHAVQLETSLALLMARGGIVRMPPVQRWALLEAALLAPRPSLAFETLRQHRVLAVLVPELPALFGVPQLSAEREWQDVGEHQWRFIDETAAAAAPIESRFAALVHKLGKAGTPSEIWPSHYRYEQRTQAALEALARRVELPAAALAFARLAVDELDHLHAVHDLRAGPIAQLLHRLLARRQPERFEQLLALAACDWAAYCGRRDAPYPKAARLRLALQAASAVDTQGLADDDALQAQARAIHAALRPR</sequence>
<evidence type="ECO:0000313" key="3">
    <source>
        <dbReference type="Proteomes" id="UP001606305"/>
    </source>
</evidence>
<evidence type="ECO:0000256" key="1">
    <source>
        <dbReference type="ARBA" id="ARBA00022741"/>
    </source>
</evidence>
<accession>A0ABW7G1C3</accession>
<reference evidence="2 3" key="1">
    <citation type="submission" date="2024-09" db="EMBL/GenBank/DDBJ databases">
        <title>Novel species of the genus Pelomonas and Roseateles isolated from streams.</title>
        <authorList>
            <person name="Lu H."/>
        </authorList>
    </citation>
    <scope>NUCLEOTIDE SEQUENCE [LARGE SCALE GENOMIC DNA]</scope>
    <source>
        <strain evidence="2 3">BYS96W</strain>
    </source>
</reference>
<keyword evidence="3" id="KW-1185">Reference proteome</keyword>
<keyword evidence="1" id="KW-0547">Nucleotide-binding</keyword>
<dbReference type="RefSeq" id="WP_394486401.1">
    <property type="nucleotide sequence ID" value="NZ_JBIGIA010000002.1"/>
</dbReference>
<proteinExistence type="predicted"/>
<comment type="caution">
    <text evidence="2">The sequence shown here is derived from an EMBL/GenBank/DDBJ whole genome shotgun (WGS) entry which is preliminary data.</text>
</comment>
<protein>
    <submittedName>
        <fullName evidence="2">Uncharacterized protein</fullName>
    </submittedName>
</protein>
<dbReference type="PANTHER" id="PTHR47545:SF1">
    <property type="entry name" value="MULTIFUNCTIONAL CCA PROTEIN"/>
    <property type="match status" value="1"/>
</dbReference>
<organism evidence="2 3">
    <name type="scientific">Pelomonas nitida</name>
    <dbReference type="NCBI Taxonomy" id="3299027"/>
    <lineage>
        <taxon>Bacteria</taxon>
        <taxon>Pseudomonadati</taxon>
        <taxon>Pseudomonadota</taxon>
        <taxon>Betaproteobacteria</taxon>
        <taxon>Burkholderiales</taxon>
        <taxon>Sphaerotilaceae</taxon>
        <taxon>Roseateles</taxon>
    </lineage>
</organism>
<dbReference type="InterPro" id="IPR050124">
    <property type="entry name" value="tRNA_CCA-adding_enzyme"/>
</dbReference>
<name>A0ABW7G1C3_9BURK</name>
<evidence type="ECO:0000313" key="2">
    <source>
        <dbReference type="EMBL" id="MFG6455738.1"/>
    </source>
</evidence>
<dbReference type="SUPFAM" id="SSF81891">
    <property type="entry name" value="Poly A polymerase C-terminal region-like"/>
    <property type="match status" value="1"/>
</dbReference>